<accession>A0ABY7CRC6</accession>
<dbReference type="EMBL" id="CP110428">
    <property type="protein sequence ID" value="WAQ87826.1"/>
    <property type="molecule type" value="Genomic_DNA"/>
</dbReference>
<evidence type="ECO:0000256" key="2">
    <source>
        <dbReference type="SAM" id="MobiDB-lite"/>
    </source>
</evidence>
<protein>
    <submittedName>
        <fullName evidence="3">Uncharacterized protein</fullName>
    </submittedName>
</protein>
<dbReference type="GeneID" id="77813088"/>
<evidence type="ECO:0000313" key="3">
    <source>
        <dbReference type="EMBL" id="WAQ87826.1"/>
    </source>
</evidence>
<sequence>MPESLAPYRRLSHSPSLDRDDEPVPHYEAVYQNPSQVKSSQTPEDLKILAENTVNIVNSFRTEWIKSLPPEKRKDSALLGEIDQVQRKLKPILTMSKSKFQAEKQLKGITGGWKLFQNKLDQGLHDAVQLHVKEETNKAVRLKLENHFRVRKGLRFRRHLVKKLTSVPQSSDEEFQFISEQLIKDSPLRSERKTDLEWLKETHTSIAKRFKFAQEKILDFKLQFHLAQIVKQLEQSIRDDAHAELTHMLESLTKNTEVMENAYRVKVDDLIHSEHKDFQVQLFKAYFGIEKSAQEIYNTLKELTRKWQVNFTTFRKKFQHRLPRDEYNGLLKAASVSKEEYTHLLEYIKEQRGINLFKKLKEKHLPIDKDSIKHFLVRLKENKILNDKRFLELHARVITSSEDPLAFMESLEQELKAPIKVYDELEAESIPIMMSSLTHTSIQKFLDELTDAEKSKRAAEGILTQEERNYFYPYWEADPVKSFRDKMDIINLPKLFEERLRFRAHKQFAAILEDKSKDKSFRSLTLSHYLEDVIAEHKEDLEYELRQGNYASFLEKLQSKSIKTTARDHATDELWASKFWNVYFTKELPARTSILNELRIKKEQRQPIEEKLEHPEKLRNKVLDGFFPKQKNPESENFGVPWMVDDVPVHPKMKIEMEKMIDKKQFILMHKPLKLDDNS</sequence>
<name>A0ABY7CRC6_9BASI</name>
<keyword evidence="4" id="KW-1185">Reference proteome</keyword>
<feature type="coiled-coil region" evidence="1">
    <location>
        <begin position="408"/>
        <end position="469"/>
    </location>
</feature>
<organism evidence="3 4">
    <name type="scientific">Puccinia triticina</name>
    <dbReference type="NCBI Taxonomy" id="208348"/>
    <lineage>
        <taxon>Eukaryota</taxon>
        <taxon>Fungi</taxon>
        <taxon>Dikarya</taxon>
        <taxon>Basidiomycota</taxon>
        <taxon>Pucciniomycotina</taxon>
        <taxon>Pucciniomycetes</taxon>
        <taxon>Pucciniales</taxon>
        <taxon>Pucciniaceae</taxon>
        <taxon>Puccinia</taxon>
    </lineage>
</organism>
<dbReference type="Proteomes" id="UP001164743">
    <property type="component" value="Chromosome 8A"/>
</dbReference>
<reference evidence="3" key="1">
    <citation type="submission" date="2022-10" db="EMBL/GenBank/DDBJ databases">
        <title>Puccinia triticina Genome sequencing and assembly.</title>
        <authorList>
            <person name="Li C."/>
        </authorList>
    </citation>
    <scope>NUCLEOTIDE SEQUENCE</scope>
    <source>
        <strain evidence="3">Pt15</strain>
    </source>
</reference>
<feature type="compositionally biased region" description="Basic and acidic residues" evidence="2">
    <location>
        <begin position="16"/>
        <end position="25"/>
    </location>
</feature>
<evidence type="ECO:0000256" key="1">
    <source>
        <dbReference type="SAM" id="Coils"/>
    </source>
</evidence>
<proteinExistence type="predicted"/>
<keyword evidence="1" id="KW-0175">Coiled coil</keyword>
<feature type="region of interest" description="Disordered" evidence="2">
    <location>
        <begin position="1"/>
        <end position="25"/>
    </location>
</feature>
<dbReference type="RefSeq" id="XP_053023381.1">
    <property type="nucleotide sequence ID" value="XM_053172193.1"/>
</dbReference>
<gene>
    <name evidence="3" type="ORF">PtA15_8A733</name>
</gene>
<evidence type="ECO:0000313" key="4">
    <source>
        <dbReference type="Proteomes" id="UP001164743"/>
    </source>
</evidence>